<accession>A0A1H7LZQ6</accession>
<evidence type="ECO:0000313" key="1">
    <source>
        <dbReference type="EMBL" id="SEL04329.1"/>
    </source>
</evidence>
<dbReference type="EMBL" id="FOAK01000008">
    <property type="protein sequence ID" value="SEL04329.1"/>
    <property type="molecule type" value="Genomic_DNA"/>
</dbReference>
<dbReference type="OrthoDB" id="76345at2157"/>
<dbReference type="Proteomes" id="UP000199506">
    <property type="component" value="Unassembled WGS sequence"/>
</dbReference>
<proteinExistence type="predicted"/>
<sequence length="230" mass="26222">MKKIEKPVEIEDGDSFKIILSKYGALALDKQENLAELIGETIGDLDIENEVISFDDIKMPIHVLGFYSQDLNQWSWAWDCEEIFGNNLIASAVEIKKLGDKFDVPEFNSPLIKTDFNFCHTIAMTATTILGFDGYYAVSEDGLDIFVAIESDLVKENNDVKKFRDTFYTFQKNFNIFPKIAFESYTKLKGYGFKPQNGFYLAKIGESRVMAGFTERGNVTRILMFGEDEQ</sequence>
<organism evidence="1 2">
    <name type="scientific">Methanobrevibacter gottschalkii</name>
    <dbReference type="NCBI Taxonomy" id="190974"/>
    <lineage>
        <taxon>Archaea</taxon>
        <taxon>Methanobacteriati</taxon>
        <taxon>Methanobacteriota</taxon>
        <taxon>Methanomada group</taxon>
        <taxon>Methanobacteria</taxon>
        <taxon>Methanobacteriales</taxon>
        <taxon>Methanobacteriaceae</taxon>
        <taxon>Methanobrevibacter</taxon>
    </lineage>
</organism>
<evidence type="ECO:0000313" key="2">
    <source>
        <dbReference type="Proteomes" id="UP000199506"/>
    </source>
</evidence>
<reference evidence="1 2" key="1">
    <citation type="submission" date="2016-10" db="EMBL/GenBank/DDBJ databases">
        <authorList>
            <person name="de Groot N.N."/>
        </authorList>
    </citation>
    <scope>NUCLEOTIDE SEQUENCE [LARGE SCALE GENOMIC DNA]</scope>
    <source>
        <strain evidence="1 2">DSM 11978</strain>
    </source>
</reference>
<gene>
    <name evidence="1" type="ORF">SAMN05216439_1861</name>
</gene>
<name>A0A1H7LZQ6_9EURY</name>
<dbReference type="Pfam" id="PF21813">
    <property type="entry name" value="DUF6882"/>
    <property type="match status" value="1"/>
</dbReference>
<protein>
    <submittedName>
        <fullName evidence="1">Uncharacterized protein</fullName>
    </submittedName>
</protein>
<dbReference type="STRING" id="190974.SAMN05216439_1861"/>
<dbReference type="InterPro" id="IPR049249">
    <property type="entry name" value="DUF6882"/>
</dbReference>
<dbReference type="AlphaFoldDB" id="A0A1H7LZQ6"/>